<evidence type="ECO:0000256" key="4">
    <source>
        <dbReference type="ARBA" id="ARBA00023004"/>
    </source>
</evidence>
<evidence type="ECO:0000256" key="1">
    <source>
        <dbReference type="ARBA" id="ARBA00001915"/>
    </source>
</evidence>
<comment type="caution">
    <text evidence="9">The sequence shown here is derived from an EMBL/GenBank/DDBJ whole genome shotgun (WGS) entry which is preliminary data.</text>
</comment>
<evidence type="ECO:0000259" key="8">
    <source>
        <dbReference type="Pfam" id="PF26519"/>
    </source>
</evidence>
<accession>E5XLK7</accession>
<evidence type="ECO:0000256" key="3">
    <source>
        <dbReference type="ARBA" id="ARBA00022756"/>
    </source>
</evidence>
<dbReference type="InterPro" id="IPR058605">
    <property type="entry name" value="BsaP_C"/>
</dbReference>
<comment type="similarity">
    <text evidence="6">Belongs to the BsaP family.</text>
</comment>
<dbReference type="AlphaFoldDB" id="E5XLK7"/>
<protein>
    <recommendedName>
        <fullName evidence="7">Biotin synthase auxiliary protein</fullName>
    </recommendedName>
</protein>
<dbReference type="OrthoDB" id="3829284at2"/>
<sequence length="97" mass="10448">MSIGGAATEGEGLGPLAEPRLHCWHTGVLLSEGEAPALSPNARAGGEPPRFCGQCGRRMVVQVHPRGWSATCSRHGSVDSEVWERFVLQQKLRETAQ</sequence>
<keyword evidence="10" id="KW-1185">Reference proteome</keyword>
<organism evidence="9 10">
    <name type="scientific">Segniliparus rugosus (strain ATCC BAA-974 / DSM 45345 / CCUG 50838 / CIP 108380 / JCM 13579 / CDC 945)</name>
    <dbReference type="NCBI Taxonomy" id="679197"/>
    <lineage>
        <taxon>Bacteria</taxon>
        <taxon>Bacillati</taxon>
        <taxon>Actinomycetota</taxon>
        <taxon>Actinomycetes</taxon>
        <taxon>Mycobacteriales</taxon>
        <taxon>Segniliparaceae</taxon>
        <taxon>Segniliparus</taxon>
    </lineage>
</organism>
<name>E5XLK7_SEGRC</name>
<feature type="domain" description="Biotin synthase auxiliary protein C-terminal" evidence="8">
    <location>
        <begin position="59"/>
        <end position="81"/>
    </location>
</feature>
<evidence type="ECO:0000256" key="2">
    <source>
        <dbReference type="ARBA" id="ARBA00022723"/>
    </source>
</evidence>
<reference evidence="9 10" key="1">
    <citation type="journal article" date="2011" name="Stand. Genomic Sci.">
        <title>High quality draft genome sequence of Segniliparus rugosus CDC 945(T)= (ATCC BAA-974(T)).</title>
        <authorList>
            <person name="Earl A.M."/>
            <person name="Desjardins C.A."/>
            <person name="Fitzgerald M.G."/>
            <person name="Arachchi H.M."/>
            <person name="Zeng Q."/>
            <person name="Mehta T."/>
            <person name="Griggs A."/>
            <person name="Birren B.W."/>
            <person name="Toney N.C."/>
            <person name="Carr J."/>
            <person name="Posey J."/>
            <person name="Butler W.R."/>
        </authorList>
    </citation>
    <scope>NUCLEOTIDE SEQUENCE [LARGE SCALE GENOMIC DNA]</scope>
    <source>
        <strain evidence="10">ATCC BAA-974 / DSM 45345 / CCUG 50838 / CIP 108380 / JCM 13579 / CDC 945</strain>
    </source>
</reference>
<comment type="function">
    <text evidence="5">Required for the activity of the biotin synthase BioB.</text>
</comment>
<keyword evidence="4" id="KW-0408">Iron</keyword>
<evidence type="ECO:0000256" key="7">
    <source>
        <dbReference type="ARBA" id="ARBA00093796"/>
    </source>
</evidence>
<dbReference type="Pfam" id="PF26519">
    <property type="entry name" value="BsaP"/>
    <property type="match status" value="1"/>
</dbReference>
<keyword evidence="2" id="KW-0479">Metal-binding</keyword>
<dbReference type="EMBL" id="ACZI02000003">
    <property type="protein sequence ID" value="EFV14780.1"/>
    <property type="molecule type" value="Genomic_DNA"/>
</dbReference>
<evidence type="ECO:0000256" key="6">
    <source>
        <dbReference type="ARBA" id="ARBA00093780"/>
    </source>
</evidence>
<proteinExistence type="inferred from homology"/>
<evidence type="ECO:0000313" key="9">
    <source>
        <dbReference type="EMBL" id="EFV14780.1"/>
    </source>
</evidence>
<keyword evidence="3" id="KW-0093">Biotin biosynthesis</keyword>
<evidence type="ECO:0000313" key="10">
    <source>
        <dbReference type="Proteomes" id="UP000004816"/>
    </source>
</evidence>
<dbReference type="HOGENOM" id="CLU_174837_0_0_11"/>
<gene>
    <name evidence="9" type="ORF">HMPREF9336_00376</name>
</gene>
<dbReference type="eggNOG" id="ENOG5033ASY">
    <property type="taxonomic scope" value="Bacteria"/>
</dbReference>
<comment type="cofactor">
    <cofactor evidence="1">
        <name>iron-sulfur cluster</name>
        <dbReference type="ChEBI" id="CHEBI:30408"/>
    </cofactor>
</comment>
<evidence type="ECO:0000256" key="5">
    <source>
        <dbReference type="ARBA" id="ARBA00093761"/>
    </source>
</evidence>
<dbReference type="STRING" id="679197.HMPREF9336_00376"/>
<dbReference type="RefSeq" id="WP_007467294.1">
    <property type="nucleotide sequence ID" value="NZ_KI391954.1"/>
</dbReference>
<dbReference type="Proteomes" id="UP000004816">
    <property type="component" value="Unassembled WGS sequence"/>
</dbReference>